<evidence type="ECO:0000313" key="1">
    <source>
        <dbReference type="EMBL" id="OAB87071.1"/>
    </source>
</evidence>
<dbReference type="STRING" id="262209.AWH69_11910"/>
<dbReference type="RefSeq" id="WP_068275807.1">
    <property type="nucleotide sequence ID" value="NZ_LQZG01000003.1"/>
</dbReference>
<reference evidence="1 2" key="1">
    <citation type="submission" date="2016-01" db="EMBL/GenBank/DDBJ databases">
        <title>Janibacter melonis strain CD11_4 genome sequencing and assembly.</title>
        <authorList>
            <person name="Nair G.R."/>
            <person name="Kaur G."/>
            <person name="Chander A.M."/>
            <person name="Mayilraj S."/>
        </authorList>
    </citation>
    <scope>NUCLEOTIDE SEQUENCE [LARGE SCALE GENOMIC DNA]</scope>
    <source>
        <strain evidence="1 2">CD11-4</strain>
    </source>
</reference>
<gene>
    <name evidence="1" type="ORF">AWH69_11910</name>
</gene>
<dbReference type="Proteomes" id="UP000076976">
    <property type="component" value="Unassembled WGS sequence"/>
</dbReference>
<evidence type="ECO:0008006" key="3">
    <source>
        <dbReference type="Google" id="ProtNLM"/>
    </source>
</evidence>
<name>A0A176QBE4_9MICO</name>
<protein>
    <recommendedName>
        <fullName evidence="3">DUF3866 family protein</fullName>
    </recommendedName>
</protein>
<dbReference type="Pfam" id="PF12982">
    <property type="entry name" value="DUF3866"/>
    <property type="match status" value="1"/>
</dbReference>
<dbReference type="EMBL" id="LQZG01000003">
    <property type="protein sequence ID" value="OAB87071.1"/>
    <property type="molecule type" value="Genomic_DNA"/>
</dbReference>
<proteinExistence type="predicted"/>
<keyword evidence="2" id="KW-1185">Reference proteome</keyword>
<accession>A0A176QBE4</accession>
<sequence length="369" mass="37492">MIHWRRGTVSSVTGGWGPVVTVDVELDEGGVMAALADTPLVGTPRVGDTVLLNASALLKGLGTGGQALVVAIPDALPPDPVDADGARPPGHIVKARYAPLQTMVLALEEQESAHHEAMAGHPQVVAGDLEGMPVVAAELHSALPAVVAGIHADRPGARVAYVMTDTGSLPLGHSRLVAAMRETGMLTSTTSVGQAYGGEHETITLHSALLAARYVLGADVVVVAQGPGNAGSATPWGYSGISQGEVLNTVHTLRGRGVAVLRVSSADPRGRHRGLSHHTATTLGRVVLGSADVPLADDDDLSPGLREAVEAVCASATGRLSPVLVPTGGLDEALRACPVPLATMGRGYTSERAAFVTAAAAGRHAAALL</sequence>
<organism evidence="1 2">
    <name type="scientific">Janibacter melonis</name>
    <dbReference type="NCBI Taxonomy" id="262209"/>
    <lineage>
        <taxon>Bacteria</taxon>
        <taxon>Bacillati</taxon>
        <taxon>Actinomycetota</taxon>
        <taxon>Actinomycetes</taxon>
        <taxon>Micrococcales</taxon>
        <taxon>Intrasporangiaceae</taxon>
        <taxon>Janibacter</taxon>
    </lineage>
</organism>
<dbReference type="InterPro" id="IPR024479">
    <property type="entry name" value="DUF3866"/>
</dbReference>
<evidence type="ECO:0000313" key="2">
    <source>
        <dbReference type="Proteomes" id="UP000076976"/>
    </source>
</evidence>
<comment type="caution">
    <text evidence="1">The sequence shown here is derived from an EMBL/GenBank/DDBJ whole genome shotgun (WGS) entry which is preliminary data.</text>
</comment>
<dbReference type="AlphaFoldDB" id="A0A176QBE4"/>